<name>X1KTK1_9ZZZZ</name>
<feature type="non-terminal residue" evidence="1">
    <location>
        <position position="45"/>
    </location>
</feature>
<accession>X1KTK1</accession>
<reference evidence="1" key="1">
    <citation type="journal article" date="2014" name="Front. Microbiol.">
        <title>High frequency of phylogenetically diverse reductive dehalogenase-homologous genes in deep subseafloor sedimentary metagenomes.</title>
        <authorList>
            <person name="Kawai M."/>
            <person name="Futagami T."/>
            <person name="Toyoda A."/>
            <person name="Takaki Y."/>
            <person name="Nishi S."/>
            <person name="Hori S."/>
            <person name="Arai W."/>
            <person name="Tsubouchi T."/>
            <person name="Morono Y."/>
            <person name="Uchiyama I."/>
            <person name="Ito T."/>
            <person name="Fujiyama A."/>
            <person name="Inagaki F."/>
            <person name="Takami H."/>
        </authorList>
    </citation>
    <scope>NUCLEOTIDE SEQUENCE</scope>
    <source>
        <strain evidence="1">Expedition CK06-06</strain>
    </source>
</reference>
<proteinExistence type="predicted"/>
<dbReference type="EMBL" id="BARU01049455">
    <property type="protein sequence ID" value="GAH93459.1"/>
    <property type="molecule type" value="Genomic_DNA"/>
</dbReference>
<feature type="non-terminal residue" evidence="1">
    <location>
        <position position="1"/>
    </location>
</feature>
<protein>
    <submittedName>
        <fullName evidence="1">Uncharacterized protein</fullName>
    </submittedName>
</protein>
<evidence type="ECO:0000313" key="1">
    <source>
        <dbReference type="EMBL" id="GAH93459.1"/>
    </source>
</evidence>
<organism evidence="1">
    <name type="scientific">marine sediment metagenome</name>
    <dbReference type="NCBI Taxonomy" id="412755"/>
    <lineage>
        <taxon>unclassified sequences</taxon>
        <taxon>metagenomes</taxon>
        <taxon>ecological metagenomes</taxon>
    </lineage>
</organism>
<gene>
    <name evidence="1" type="ORF">S03H2_72790</name>
</gene>
<sequence length="45" mass="5526">WQDYDLVVFEHLRENVLKKGVRDVSIIERGDILPNCRFYREYVLE</sequence>
<comment type="caution">
    <text evidence="1">The sequence shown here is derived from an EMBL/GenBank/DDBJ whole genome shotgun (WGS) entry which is preliminary data.</text>
</comment>
<dbReference type="AlphaFoldDB" id="X1KTK1"/>